<reference evidence="1" key="1">
    <citation type="submission" date="2022-07" db="EMBL/GenBank/DDBJ databases">
        <title>Phylogenomic reconstructions and comparative analyses of Kickxellomycotina fungi.</title>
        <authorList>
            <person name="Reynolds N.K."/>
            <person name="Stajich J.E."/>
            <person name="Barry K."/>
            <person name="Grigoriev I.V."/>
            <person name="Crous P."/>
            <person name="Smith M.E."/>
        </authorList>
    </citation>
    <scope>NUCLEOTIDE SEQUENCE</scope>
    <source>
        <strain evidence="1">Benny 63K</strain>
    </source>
</reference>
<evidence type="ECO:0000313" key="1">
    <source>
        <dbReference type="EMBL" id="KAJ1877146.1"/>
    </source>
</evidence>
<accession>A0ACC1HX23</accession>
<protein>
    <submittedName>
        <fullName evidence="1">Alpha-1,4-glucan branching enzyme</fullName>
        <ecNumber evidence="1">2.4.1.18</ecNumber>
    </submittedName>
</protein>
<evidence type="ECO:0000313" key="2">
    <source>
        <dbReference type="Proteomes" id="UP001150581"/>
    </source>
</evidence>
<dbReference type="Proteomes" id="UP001150581">
    <property type="component" value="Unassembled WGS sequence"/>
</dbReference>
<dbReference type="EC" id="2.4.1.18" evidence="1"/>
<gene>
    <name evidence="1" type="primary">GLC3_3</name>
    <name evidence="1" type="ORF">LPJ66_012164</name>
</gene>
<name>A0ACC1HX23_9FUNG</name>
<feature type="non-terminal residue" evidence="1">
    <location>
        <position position="1"/>
    </location>
</feature>
<keyword evidence="1" id="KW-0808">Transferase</keyword>
<dbReference type="EMBL" id="JANBPG010004249">
    <property type="protein sequence ID" value="KAJ1877146.1"/>
    <property type="molecule type" value="Genomic_DNA"/>
</dbReference>
<proteinExistence type="predicted"/>
<keyword evidence="1" id="KW-0328">Glycosyltransferase</keyword>
<comment type="caution">
    <text evidence="1">The sequence shown here is derived from an EMBL/GenBank/DDBJ whole genome shotgun (WGS) entry which is preliminary data.</text>
</comment>
<keyword evidence="2" id="KW-1185">Reference proteome</keyword>
<organism evidence="1 2">
    <name type="scientific">Kickxella alabastrina</name>
    <dbReference type="NCBI Taxonomy" id="61397"/>
    <lineage>
        <taxon>Eukaryota</taxon>
        <taxon>Fungi</taxon>
        <taxon>Fungi incertae sedis</taxon>
        <taxon>Zoopagomycota</taxon>
        <taxon>Kickxellomycotina</taxon>
        <taxon>Kickxellomycetes</taxon>
        <taxon>Kickxellales</taxon>
        <taxon>Kickxellaceae</taxon>
        <taxon>Kickxella</taxon>
    </lineage>
</organism>
<sequence>GNEFGHPEWLDFPREGNGSSFHYARRQFNLVRDELLRYKYLQRFDRAMLHLEAQYHWLSASDQWVTLKHESDMVLAFERGNLLWVFNFHPTNSYTDYRIGTAWPGKYRVALSTDDAIFLGQGRVDATVDHFSTPEEWNGRPNYVQVYLPTRTAVVYKHD</sequence>